<proteinExistence type="predicted"/>
<reference evidence="1 2" key="1">
    <citation type="journal article" date="2005" name="PLoS Biol.">
        <title>The genomes of Oryza sativa: a history of duplications.</title>
        <authorList>
            <person name="Yu J."/>
            <person name="Wang J."/>
            <person name="Lin W."/>
            <person name="Li S."/>
            <person name="Li H."/>
            <person name="Zhou J."/>
            <person name="Ni P."/>
            <person name="Dong W."/>
            <person name="Hu S."/>
            <person name="Zeng C."/>
            <person name="Zhang J."/>
            <person name="Zhang Y."/>
            <person name="Li R."/>
            <person name="Xu Z."/>
            <person name="Li S."/>
            <person name="Li X."/>
            <person name="Zheng H."/>
            <person name="Cong L."/>
            <person name="Lin L."/>
            <person name="Yin J."/>
            <person name="Geng J."/>
            <person name="Li G."/>
            <person name="Shi J."/>
            <person name="Liu J."/>
            <person name="Lv H."/>
            <person name="Li J."/>
            <person name="Wang J."/>
            <person name="Deng Y."/>
            <person name="Ran L."/>
            <person name="Shi X."/>
            <person name="Wang X."/>
            <person name="Wu Q."/>
            <person name="Li C."/>
            <person name="Ren X."/>
            <person name="Wang J."/>
            <person name="Wang X."/>
            <person name="Li D."/>
            <person name="Liu D."/>
            <person name="Zhang X."/>
            <person name="Ji Z."/>
            <person name="Zhao W."/>
            <person name="Sun Y."/>
            <person name="Zhang Z."/>
            <person name="Bao J."/>
            <person name="Han Y."/>
            <person name="Dong L."/>
            <person name="Ji J."/>
            <person name="Chen P."/>
            <person name="Wu S."/>
            <person name="Liu J."/>
            <person name="Xiao Y."/>
            <person name="Bu D."/>
            <person name="Tan J."/>
            <person name="Yang L."/>
            <person name="Ye C."/>
            <person name="Zhang J."/>
            <person name="Xu J."/>
            <person name="Zhou Y."/>
            <person name="Yu Y."/>
            <person name="Zhang B."/>
            <person name="Zhuang S."/>
            <person name="Wei H."/>
            <person name="Liu B."/>
            <person name="Lei M."/>
            <person name="Yu H."/>
            <person name="Li Y."/>
            <person name="Xu H."/>
            <person name="Wei S."/>
            <person name="He X."/>
            <person name="Fang L."/>
            <person name="Zhang Z."/>
            <person name="Zhang Y."/>
            <person name="Huang X."/>
            <person name="Su Z."/>
            <person name="Tong W."/>
            <person name="Li J."/>
            <person name="Tong Z."/>
            <person name="Li S."/>
            <person name="Ye J."/>
            <person name="Wang L."/>
            <person name="Fang L."/>
            <person name="Lei T."/>
            <person name="Chen C."/>
            <person name="Chen H."/>
            <person name="Xu Z."/>
            <person name="Li H."/>
            <person name="Huang H."/>
            <person name="Zhang F."/>
            <person name="Xu H."/>
            <person name="Li N."/>
            <person name="Zhao C."/>
            <person name="Li S."/>
            <person name="Dong L."/>
            <person name="Huang Y."/>
            <person name="Li L."/>
            <person name="Xi Y."/>
            <person name="Qi Q."/>
            <person name="Li W."/>
            <person name="Zhang B."/>
            <person name="Hu W."/>
            <person name="Zhang Y."/>
            <person name="Tian X."/>
            <person name="Jiao Y."/>
            <person name="Liang X."/>
            <person name="Jin J."/>
            <person name="Gao L."/>
            <person name="Zheng W."/>
            <person name="Hao B."/>
            <person name="Liu S."/>
            <person name="Wang W."/>
            <person name="Yuan L."/>
            <person name="Cao M."/>
            <person name="McDermott J."/>
            <person name="Samudrala R."/>
            <person name="Wang J."/>
            <person name="Wong G.K."/>
            <person name="Yang H."/>
        </authorList>
    </citation>
    <scope>NUCLEOTIDE SEQUENCE [LARGE SCALE GENOMIC DNA]</scope>
    <source>
        <strain evidence="2">cv. 93-11</strain>
    </source>
</reference>
<evidence type="ECO:0000313" key="1">
    <source>
        <dbReference type="EMBL" id="EEC81793.1"/>
    </source>
</evidence>
<sequence length="92" mass="9789">MADEAACHKLPRSYKTTMASRHIECPTVLHALAEASAAVLGTMPCASTPCTVTIGLTAEPAVALRCRIVRSFGSHAAPWLHIDVLHKINGKN</sequence>
<dbReference type="Gramene" id="BGIOSGA024534-TA">
    <property type="protein sequence ID" value="BGIOSGA024534-PA"/>
    <property type="gene ID" value="BGIOSGA024534"/>
</dbReference>
<accession>B8B4R2</accession>
<dbReference type="AlphaFoldDB" id="B8B4R2"/>
<dbReference type="HOGENOM" id="CLU_2417176_0_0_1"/>
<keyword evidence="2" id="KW-1185">Reference proteome</keyword>
<organism evidence="1 2">
    <name type="scientific">Oryza sativa subsp. indica</name>
    <name type="common">Rice</name>
    <dbReference type="NCBI Taxonomy" id="39946"/>
    <lineage>
        <taxon>Eukaryota</taxon>
        <taxon>Viridiplantae</taxon>
        <taxon>Streptophyta</taxon>
        <taxon>Embryophyta</taxon>
        <taxon>Tracheophyta</taxon>
        <taxon>Spermatophyta</taxon>
        <taxon>Magnoliopsida</taxon>
        <taxon>Liliopsida</taxon>
        <taxon>Poales</taxon>
        <taxon>Poaceae</taxon>
        <taxon>BOP clade</taxon>
        <taxon>Oryzoideae</taxon>
        <taxon>Oryzeae</taxon>
        <taxon>Oryzinae</taxon>
        <taxon>Oryza</taxon>
        <taxon>Oryza sativa</taxon>
    </lineage>
</organism>
<dbReference type="Proteomes" id="UP000007015">
    <property type="component" value="Chromosome 7"/>
</dbReference>
<protein>
    <submittedName>
        <fullName evidence="1">Uncharacterized protein</fullName>
    </submittedName>
</protein>
<gene>
    <name evidence="1" type="ORF">OsI_25506</name>
</gene>
<evidence type="ECO:0000313" key="2">
    <source>
        <dbReference type="Proteomes" id="UP000007015"/>
    </source>
</evidence>
<dbReference type="EMBL" id="CM000132">
    <property type="protein sequence ID" value="EEC81793.1"/>
    <property type="molecule type" value="Genomic_DNA"/>
</dbReference>
<name>B8B4R2_ORYSI</name>